<dbReference type="NCBIfam" id="NF000800">
    <property type="entry name" value="PRK00055.1-1"/>
    <property type="match status" value="1"/>
</dbReference>
<comment type="subunit">
    <text evidence="1 8">Homodimer.</text>
</comment>
<dbReference type="GO" id="GO:0042802">
    <property type="term" value="F:identical protein binding"/>
    <property type="evidence" value="ECO:0007669"/>
    <property type="project" value="UniProtKB-ARBA"/>
</dbReference>
<evidence type="ECO:0000256" key="3">
    <source>
        <dbReference type="ARBA" id="ARBA00022722"/>
    </source>
</evidence>
<comment type="cofactor">
    <cofactor evidence="8">
        <name>Zn(2+)</name>
        <dbReference type="ChEBI" id="CHEBI:29105"/>
    </cofactor>
    <text evidence="8">Binds 2 Zn(2+) ions.</text>
</comment>
<dbReference type="SUPFAM" id="SSF56281">
    <property type="entry name" value="Metallo-hydrolase/oxidoreductase"/>
    <property type="match status" value="1"/>
</dbReference>
<dbReference type="RefSeq" id="WP_201095595.1">
    <property type="nucleotide sequence ID" value="NZ_CP067393.1"/>
</dbReference>
<reference evidence="9 10" key="1">
    <citation type="submission" date="2021-01" db="EMBL/GenBank/DDBJ databases">
        <title>Entomomonas sp. F2A isolated from a house cricket (Acheta domesticus).</title>
        <authorList>
            <person name="Spergser J."/>
            <person name="Busse H.-J."/>
        </authorList>
    </citation>
    <scope>NUCLEOTIDE SEQUENCE [LARGE SCALE GENOMIC DNA]</scope>
    <source>
        <strain evidence="9 10">F2A</strain>
    </source>
</reference>
<evidence type="ECO:0000256" key="2">
    <source>
        <dbReference type="ARBA" id="ARBA00022694"/>
    </source>
</evidence>
<feature type="binding site" evidence="8">
    <location>
        <position position="211"/>
    </location>
    <ligand>
        <name>Zn(2+)</name>
        <dbReference type="ChEBI" id="CHEBI:29105"/>
        <label>2</label>
        <note>catalytic</note>
    </ligand>
</feature>
<comment type="function">
    <text evidence="8">Zinc phosphodiesterase, which displays some tRNA 3'-processing endonuclease activity. Probably involved in tRNA maturation, by removing a 3'-trailer from precursor tRNA.</text>
</comment>
<feature type="binding site" evidence="8">
    <location>
        <position position="211"/>
    </location>
    <ligand>
        <name>Zn(2+)</name>
        <dbReference type="ChEBI" id="CHEBI:29105"/>
        <label>1</label>
        <note>catalytic</note>
    </ligand>
</feature>
<dbReference type="NCBIfam" id="NF000801">
    <property type="entry name" value="PRK00055.1-3"/>
    <property type="match status" value="1"/>
</dbReference>
<evidence type="ECO:0000313" key="10">
    <source>
        <dbReference type="Proteomes" id="UP000595278"/>
    </source>
</evidence>
<dbReference type="CDD" id="cd07717">
    <property type="entry name" value="RNaseZ_ZiPD-like_MBL-fold"/>
    <property type="match status" value="1"/>
</dbReference>
<evidence type="ECO:0000256" key="8">
    <source>
        <dbReference type="HAMAP-Rule" id="MF_01818"/>
    </source>
</evidence>
<dbReference type="KEGG" id="eaz:JHT90_07275"/>
<evidence type="ECO:0000256" key="6">
    <source>
        <dbReference type="ARBA" id="ARBA00022801"/>
    </source>
</evidence>
<keyword evidence="6 8" id="KW-0378">Hydrolase</keyword>
<keyword evidence="2 8" id="KW-0819">tRNA processing</keyword>
<protein>
    <recommendedName>
        <fullName evidence="8">Ribonuclease Z</fullName>
        <shortName evidence="8">RNase Z</shortName>
        <ecNumber evidence="8">3.1.26.11</ecNumber>
    </recommendedName>
    <alternativeName>
        <fullName evidence="8">tRNA 3 endonuclease</fullName>
    </alternativeName>
    <alternativeName>
        <fullName evidence="8">tRNase Z</fullName>
    </alternativeName>
</protein>
<evidence type="ECO:0000256" key="5">
    <source>
        <dbReference type="ARBA" id="ARBA00022759"/>
    </source>
</evidence>
<dbReference type="GO" id="GO:0008270">
    <property type="term" value="F:zinc ion binding"/>
    <property type="evidence" value="ECO:0007669"/>
    <property type="project" value="UniProtKB-UniRule"/>
</dbReference>
<dbReference type="InterPro" id="IPR036866">
    <property type="entry name" value="RibonucZ/Hydroxyglut_hydro"/>
</dbReference>
<feature type="binding site" evidence="8">
    <location>
        <position position="67"/>
    </location>
    <ligand>
        <name>Zn(2+)</name>
        <dbReference type="ChEBI" id="CHEBI:29105"/>
        <label>2</label>
        <note>catalytic</note>
    </ligand>
</feature>
<dbReference type="GO" id="GO:0042781">
    <property type="term" value="F:3'-tRNA processing endoribonuclease activity"/>
    <property type="evidence" value="ECO:0007669"/>
    <property type="project" value="UniProtKB-UniRule"/>
</dbReference>
<dbReference type="AlphaFoldDB" id="A0A974RY80"/>
<organism evidence="9 10">
    <name type="scientific">Entomomonas asaccharolytica</name>
    <dbReference type="NCBI Taxonomy" id="2785331"/>
    <lineage>
        <taxon>Bacteria</taxon>
        <taxon>Pseudomonadati</taxon>
        <taxon>Pseudomonadota</taxon>
        <taxon>Gammaproteobacteria</taxon>
        <taxon>Pseudomonadales</taxon>
        <taxon>Pseudomonadaceae</taxon>
        <taxon>Entomomonas</taxon>
    </lineage>
</organism>
<gene>
    <name evidence="8 9" type="primary">rnz</name>
    <name evidence="9" type="ORF">JHT90_07275</name>
</gene>
<keyword evidence="3 8" id="KW-0540">Nuclease</keyword>
<dbReference type="Proteomes" id="UP000595278">
    <property type="component" value="Chromosome"/>
</dbReference>
<accession>A0A974RY80</accession>
<comment type="similarity">
    <text evidence="8">Belongs to the RNase Z family.</text>
</comment>
<dbReference type="EC" id="3.1.26.11" evidence="8"/>
<proteinExistence type="inferred from homology"/>
<dbReference type="EMBL" id="CP067393">
    <property type="protein sequence ID" value="QQP87036.1"/>
    <property type="molecule type" value="Genomic_DNA"/>
</dbReference>
<feature type="binding site" evidence="8">
    <location>
        <position position="140"/>
    </location>
    <ligand>
        <name>Zn(2+)</name>
        <dbReference type="ChEBI" id="CHEBI:29105"/>
        <label>1</label>
        <note>catalytic</note>
    </ligand>
</feature>
<keyword evidence="10" id="KW-1185">Reference proteome</keyword>
<feature type="active site" description="Proton acceptor" evidence="8">
    <location>
        <position position="67"/>
    </location>
</feature>
<comment type="catalytic activity">
    <reaction evidence="8">
        <text>Endonucleolytic cleavage of RNA, removing extra 3' nucleotides from tRNA precursor, generating 3' termini of tRNAs. A 3'-hydroxy group is left at the tRNA terminus and a 5'-phosphoryl group is left at the trailer molecule.</text>
        <dbReference type="EC" id="3.1.26.11"/>
    </reaction>
</comment>
<keyword evidence="5 8" id="KW-0255">Endonuclease</keyword>
<keyword evidence="4 8" id="KW-0479">Metal-binding</keyword>
<keyword evidence="7 8" id="KW-0862">Zinc</keyword>
<dbReference type="HAMAP" id="MF_01818">
    <property type="entry name" value="RNase_Z_BN"/>
    <property type="match status" value="1"/>
</dbReference>
<dbReference type="FunFam" id="3.60.15.10:FF:000002">
    <property type="entry name" value="Ribonuclease Z"/>
    <property type="match status" value="1"/>
</dbReference>
<feature type="binding site" evidence="8">
    <location>
        <position position="63"/>
    </location>
    <ligand>
        <name>Zn(2+)</name>
        <dbReference type="ChEBI" id="CHEBI:29105"/>
        <label>1</label>
        <note>catalytic</note>
    </ligand>
</feature>
<feature type="binding site" evidence="8">
    <location>
        <position position="65"/>
    </location>
    <ligand>
        <name>Zn(2+)</name>
        <dbReference type="ChEBI" id="CHEBI:29105"/>
        <label>1</label>
        <note>catalytic</note>
    </ligand>
</feature>
<name>A0A974RY80_9GAMM</name>
<sequence>MELVFLGTGAGLPTKERNVSSCVLNLMVECNALWLFDCGEGTQHQFLQTRLKINKIDKIFITHLHGDHLFGLPGLLGSRSFRNEAGELTIYGPKGIKQFLEVVLKISESYIPYPLNIVEIEEGIVFEDEQFIVTTALLDHRIASYGFRVVEKDKLGRLDVDLLKIMDIPSGSHLKLLKEGQIVTLEDGRVIDGKDLLKSPEKAKVVAIFGDTKPTPSAIALANNADIMVHEATVEGSLAESAAKYGHSSTLQTATIAKQAKVKKLIITHISARYGLSDYERLVAECRTIFANTEMAEDFSVFKV</sequence>
<evidence type="ECO:0000313" key="9">
    <source>
        <dbReference type="EMBL" id="QQP87036.1"/>
    </source>
</evidence>
<dbReference type="PANTHER" id="PTHR46018">
    <property type="entry name" value="ZINC PHOSPHODIESTERASE ELAC PROTEIN 1"/>
    <property type="match status" value="1"/>
</dbReference>
<dbReference type="Pfam" id="PF23023">
    <property type="entry name" value="Anti-Pycsar_Apyc1"/>
    <property type="match status" value="1"/>
</dbReference>
<feature type="binding site" evidence="8">
    <location>
        <position position="68"/>
    </location>
    <ligand>
        <name>Zn(2+)</name>
        <dbReference type="ChEBI" id="CHEBI:29105"/>
        <label>2</label>
        <note>catalytic</note>
    </ligand>
</feature>
<evidence type="ECO:0000256" key="1">
    <source>
        <dbReference type="ARBA" id="ARBA00011738"/>
    </source>
</evidence>
<evidence type="ECO:0000256" key="7">
    <source>
        <dbReference type="ARBA" id="ARBA00022833"/>
    </source>
</evidence>
<evidence type="ECO:0000256" key="4">
    <source>
        <dbReference type="ARBA" id="ARBA00022723"/>
    </source>
</evidence>
<dbReference type="InterPro" id="IPR013471">
    <property type="entry name" value="RNase_Z/BN"/>
</dbReference>
<dbReference type="Gene3D" id="3.60.15.10">
    <property type="entry name" value="Ribonuclease Z/Hydroxyacylglutathione hydrolase-like"/>
    <property type="match status" value="1"/>
</dbReference>
<dbReference type="NCBIfam" id="TIGR02651">
    <property type="entry name" value="RNase_Z"/>
    <property type="match status" value="1"/>
</dbReference>
<feature type="binding site" evidence="8">
    <location>
        <position position="269"/>
    </location>
    <ligand>
        <name>Zn(2+)</name>
        <dbReference type="ChEBI" id="CHEBI:29105"/>
        <label>2</label>
        <note>catalytic</note>
    </ligand>
</feature>
<dbReference type="PANTHER" id="PTHR46018:SF2">
    <property type="entry name" value="ZINC PHOSPHODIESTERASE ELAC PROTEIN 1"/>
    <property type="match status" value="1"/>
</dbReference>